<evidence type="ECO:0000256" key="4">
    <source>
        <dbReference type="ARBA" id="ARBA00038101"/>
    </source>
</evidence>
<evidence type="ECO:0000256" key="2">
    <source>
        <dbReference type="ARBA" id="ARBA00022771"/>
    </source>
</evidence>
<evidence type="ECO:0000259" key="7">
    <source>
        <dbReference type="PROSITE" id="PS50865"/>
    </source>
</evidence>
<dbReference type="Pfam" id="PF01753">
    <property type="entry name" value="zf-MYND"/>
    <property type="match status" value="1"/>
</dbReference>
<keyword evidence="3" id="KW-0862">Zinc</keyword>
<dbReference type="PANTHER" id="PTHR11102">
    <property type="entry name" value="SEL-1-LIKE PROTEIN"/>
    <property type="match status" value="1"/>
</dbReference>
<evidence type="ECO:0000313" key="9">
    <source>
        <dbReference type="Proteomes" id="UP001363151"/>
    </source>
</evidence>
<dbReference type="SUPFAM" id="SSF144232">
    <property type="entry name" value="HIT/MYND zinc finger-like"/>
    <property type="match status" value="1"/>
</dbReference>
<accession>A0ABR1G0K7</accession>
<dbReference type="SUPFAM" id="SSF81901">
    <property type="entry name" value="HCP-like"/>
    <property type="match status" value="1"/>
</dbReference>
<dbReference type="InterPro" id="IPR011990">
    <property type="entry name" value="TPR-like_helical_dom_sf"/>
</dbReference>
<dbReference type="PROSITE" id="PS50865">
    <property type="entry name" value="ZF_MYND_2"/>
    <property type="match status" value="1"/>
</dbReference>
<gene>
    <name evidence="8" type="ORF">SO694_00018494</name>
</gene>
<sequence length="257" mass="27705">MGLIPSHDEHAPSGLLGEDPYKRFDAPEPPAKSDLTCAVCGEQTKLNCPCGTVAYCSKACQKSDWREGHKKVCKARREGHKKEAADAAASAPAFGHYIQTPEDKYVFGVRVLGEADKDLAMELWLAAADRGHARAQGNLGRELLRRATSRLHYCEAVAYLKLAAAQGYGEYDLARCYANGRGVSVDLREARKWYARAAAHGEEGAAAEVARIDAYYGDNPRSEGESSDGSDDDVRAILARQALSSDGSDDDDAPPSA</sequence>
<name>A0ABR1G0K7_AURAN</name>
<protein>
    <recommendedName>
        <fullName evidence="7">MYND-type domain-containing protein</fullName>
    </recommendedName>
</protein>
<dbReference type="InterPro" id="IPR006597">
    <property type="entry name" value="Sel1-like"/>
</dbReference>
<dbReference type="Pfam" id="PF08238">
    <property type="entry name" value="Sel1"/>
    <property type="match status" value="3"/>
</dbReference>
<reference evidence="8 9" key="1">
    <citation type="submission" date="2024-03" db="EMBL/GenBank/DDBJ databases">
        <title>Aureococcus anophagefferens CCMP1851 and Kratosvirus quantuckense: Draft genome of a second virus-susceptible host strain in the model system.</title>
        <authorList>
            <person name="Chase E."/>
            <person name="Truchon A.R."/>
            <person name="Schepens W."/>
            <person name="Wilhelm S.W."/>
        </authorList>
    </citation>
    <scope>NUCLEOTIDE SEQUENCE [LARGE SCALE GENOMIC DNA]</scope>
    <source>
        <strain evidence="8 9">CCMP1851</strain>
    </source>
</reference>
<keyword evidence="2 5" id="KW-0863">Zinc-finger</keyword>
<evidence type="ECO:0000256" key="6">
    <source>
        <dbReference type="SAM" id="MobiDB-lite"/>
    </source>
</evidence>
<dbReference type="PANTHER" id="PTHR11102:SF160">
    <property type="entry name" value="ERAD-ASSOCIATED E3 UBIQUITIN-PROTEIN LIGASE COMPONENT HRD3"/>
    <property type="match status" value="1"/>
</dbReference>
<feature type="compositionally biased region" description="Acidic residues" evidence="6">
    <location>
        <begin position="247"/>
        <end position="257"/>
    </location>
</feature>
<organism evidence="8 9">
    <name type="scientific">Aureococcus anophagefferens</name>
    <name type="common">Harmful bloom alga</name>
    <dbReference type="NCBI Taxonomy" id="44056"/>
    <lineage>
        <taxon>Eukaryota</taxon>
        <taxon>Sar</taxon>
        <taxon>Stramenopiles</taxon>
        <taxon>Ochrophyta</taxon>
        <taxon>Pelagophyceae</taxon>
        <taxon>Pelagomonadales</taxon>
        <taxon>Pelagomonadaceae</taxon>
        <taxon>Aureococcus</taxon>
    </lineage>
</organism>
<dbReference type="Gene3D" id="6.10.140.2220">
    <property type="match status" value="1"/>
</dbReference>
<comment type="caution">
    <text evidence="8">The sequence shown here is derived from an EMBL/GenBank/DDBJ whole genome shotgun (WGS) entry which is preliminary data.</text>
</comment>
<evidence type="ECO:0000313" key="8">
    <source>
        <dbReference type="EMBL" id="KAK7242048.1"/>
    </source>
</evidence>
<comment type="similarity">
    <text evidence="4">Belongs to the sel-1 family.</text>
</comment>
<dbReference type="SMART" id="SM00671">
    <property type="entry name" value="SEL1"/>
    <property type="match status" value="1"/>
</dbReference>
<feature type="region of interest" description="Disordered" evidence="6">
    <location>
        <begin position="1"/>
        <end position="25"/>
    </location>
</feature>
<feature type="domain" description="MYND-type" evidence="7">
    <location>
        <begin position="37"/>
        <end position="73"/>
    </location>
</feature>
<dbReference type="InterPro" id="IPR050767">
    <property type="entry name" value="Sel1_AlgK"/>
</dbReference>
<dbReference type="Proteomes" id="UP001363151">
    <property type="component" value="Unassembled WGS sequence"/>
</dbReference>
<keyword evidence="9" id="KW-1185">Reference proteome</keyword>
<dbReference type="InterPro" id="IPR002893">
    <property type="entry name" value="Znf_MYND"/>
</dbReference>
<evidence type="ECO:0000256" key="3">
    <source>
        <dbReference type="ARBA" id="ARBA00022833"/>
    </source>
</evidence>
<evidence type="ECO:0000256" key="1">
    <source>
        <dbReference type="ARBA" id="ARBA00022723"/>
    </source>
</evidence>
<keyword evidence="1" id="KW-0479">Metal-binding</keyword>
<proteinExistence type="inferred from homology"/>
<evidence type="ECO:0000256" key="5">
    <source>
        <dbReference type="PROSITE-ProRule" id="PRU00134"/>
    </source>
</evidence>
<feature type="region of interest" description="Disordered" evidence="6">
    <location>
        <begin position="217"/>
        <end position="257"/>
    </location>
</feature>
<dbReference type="EMBL" id="JBBJCI010000151">
    <property type="protein sequence ID" value="KAK7242048.1"/>
    <property type="molecule type" value="Genomic_DNA"/>
</dbReference>
<dbReference type="PROSITE" id="PS01360">
    <property type="entry name" value="ZF_MYND_1"/>
    <property type="match status" value="1"/>
</dbReference>
<feature type="compositionally biased region" description="Basic and acidic residues" evidence="6">
    <location>
        <begin position="1"/>
        <end position="11"/>
    </location>
</feature>
<dbReference type="Gene3D" id="1.25.40.10">
    <property type="entry name" value="Tetratricopeptide repeat domain"/>
    <property type="match status" value="1"/>
</dbReference>